<feature type="region of interest" description="Disordered" evidence="1">
    <location>
        <begin position="1"/>
        <end position="51"/>
    </location>
</feature>
<evidence type="ECO:0000256" key="1">
    <source>
        <dbReference type="SAM" id="MobiDB-lite"/>
    </source>
</evidence>
<comment type="caution">
    <text evidence="2">The sequence shown here is derived from an EMBL/GenBank/DDBJ whole genome shotgun (WGS) entry which is preliminary data.</text>
</comment>
<gene>
    <name evidence="2" type="ORF">SUNI508_13669</name>
</gene>
<name>A0ABR2VBW7_9PEZI</name>
<evidence type="ECO:0000313" key="3">
    <source>
        <dbReference type="Proteomes" id="UP001408356"/>
    </source>
</evidence>
<organism evidence="2 3">
    <name type="scientific">Seiridium unicorne</name>
    <dbReference type="NCBI Taxonomy" id="138068"/>
    <lineage>
        <taxon>Eukaryota</taxon>
        <taxon>Fungi</taxon>
        <taxon>Dikarya</taxon>
        <taxon>Ascomycota</taxon>
        <taxon>Pezizomycotina</taxon>
        <taxon>Sordariomycetes</taxon>
        <taxon>Xylariomycetidae</taxon>
        <taxon>Amphisphaeriales</taxon>
        <taxon>Sporocadaceae</taxon>
        <taxon>Seiridium</taxon>
    </lineage>
</organism>
<dbReference type="Proteomes" id="UP001408356">
    <property type="component" value="Unassembled WGS sequence"/>
</dbReference>
<evidence type="ECO:0000313" key="2">
    <source>
        <dbReference type="EMBL" id="KAK9424387.1"/>
    </source>
</evidence>
<proteinExistence type="predicted"/>
<dbReference type="EMBL" id="JARVKF010000040">
    <property type="protein sequence ID" value="KAK9424387.1"/>
    <property type="molecule type" value="Genomic_DNA"/>
</dbReference>
<accession>A0ABR2VBW7</accession>
<keyword evidence="3" id="KW-1185">Reference proteome</keyword>
<sequence length="84" mass="8744">MQISSGATLVQRPCSTGKRYQGAQTRQALVKPDPFSRSAVETAKRDESASATSLLQGFAYGRAAKWVAGVGGGSPKTAQADSKL</sequence>
<reference evidence="2 3" key="1">
    <citation type="journal article" date="2024" name="J. Plant Pathol.">
        <title>Sequence and assembly of the genome of Seiridium unicorne, isolate CBS 538.82, causal agent of cypress canker disease.</title>
        <authorList>
            <person name="Scali E."/>
            <person name="Rocca G.D."/>
            <person name="Danti R."/>
            <person name="Garbelotto M."/>
            <person name="Barberini S."/>
            <person name="Baroncelli R."/>
            <person name="Emiliani G."/>
        </authorList>
    </citation>
    <scope>NUCLEOTIDE SEQUENCE [LARGE SCALE GENOMIC DNA]</scope>
    <source>
        <strain evidence="2 3">BM-138-508</strain>
    </source>
</reference>
<protein>
    <submittedName>
        <fullName evidence="2">Uncharacterized protein</fullName>
    </submittedName>
</protein>